<dbReference type="EMBL" id="MUYA01000008">
    <property type="protein sequence ID" value="OOR99063.1"/>
    <property type="molecule type" value="Genomic_DNA"/>
</dbReference>
<dbReference type="GO" id="GO:0005507">
    <property type="term" value="F:copper ion binding"/>
    <property type="evidence" value="ECO:0007669"/>
    <property type="project" value="InterPro"/>
</dbReference>
<keyword evidence="9" id="KW-1185">Reference proteome</keyword>
<dbReference type="AlphaFoldDB" id="A0A1T0ARI0"/>
<dbReference type="PANTHER" id="PTHR48267">
    <property type="entry name" value="CUPREDOXIN SUPERFAMILY PROTEIN"/>
    <property type="match status" value="1"/>
</dbReference>
<gene>
    <name evidence="8" type="ORF">B0187_06645</name>
</gene>
<feature type="domain" description="Plastocyanin-like" evidence="7">
    <location>
        <begin position="58"/>
        <end position="168"/>
    </location>
</feature>
<dbReference type="InterPro" id="IPR045087">
    <property type="entry name" value="Cu-oxidase_fam"/>
</dbReference>
<dbReference type="PROSITE" id="PS51318">
    <property type="entry name" value="TAT"/>
    <property type="match status" value="1"/>
</dbReference>
<evidence type="ECO:0000256" key="3">
    <source>
        <dbReference type="ARBA" id="ARBA00022764"/>
    </source>
</evidence>
<feature type="chain" id="PRO_5012707237" evidence="5">
    <location>
        <begin position="30"/>
        <end position="471"/>
    </location>
</feature>
<feature type="domain" description="Plastocyanin-like" evidence="6">
    <location>
        <begin position="357"/>
        <end position="441"/>
    </location>
</feature>
<dbReference type="STRING" id="734.B0187_06645"/>
<dbReference type="InterPro" id="IPR006311">
    <property type="entry name" value="TAT_signal"/>
</dbReference>
<dbReference type="InterPro" id="IPR011707">
    <property type="entry name" value="Cu-oxidase-like_N"/>
</dbReference>
<dbReference type="Gene3D" id="2.60.40.420">
    <property type="entry name" value="Cupredoxins - blue copper proteins"/>
    <property type="match status" value="3"/>
</dbReference>
<sequence>MKMKLSRRQFLQRTTLAGAVLALPSSALAQTRPALPIPPLMDVGRGRPVRLDFLATKTAFNEGKLVEVWGVNGHYLAPTVRVRSGDFVKLACVNNLNQPLSFNIQGLQLSTEMIGSIHRPLAPNQQWSPVINVQQTACTGWYHANTMYRSALQVYRGIAGLWIVEDQASKKANLPNKYGVNDIPLILQDQQINREGVQVLDPNQPQFFGKQLFVNGKASPFVNVPRGWVRLRIVNASLSRPYDLCLDNDQPLHLIGTGVGMFAEPVEMPTIRLAPSQRVDVLVDLNEGKTVSLISGEKRDIFYKAKQFFDDSNALADNVVLELRPEGMAAVITEKPSLPPFELEQFNLNITQQRKFNLTPLNYSINAQRFDPKRIDFTAQKGTVERWYLTSDSDIGFTLQGAKFVIETRNRQRLPHKLLAWQDTVWLEKGQETTLLVQFNQTTSPEQPFTFGVTDLMLRDRGTMGQFVVVE</sequence>
<evidence type="ECO:0000256" key="4">
    <source>
        <dbReference type="ARBA" id="ARBA00023306"/>
    </source>
</evidence>
<evidence type="ECO:0000259" key="7">
    <source>
        <dbReference type="Pfam" id="PF07732"/>
    </source>
</evidence>
<feature type="signal peptide" evidence="5">
    <location>
        <begin position="1"/>
        <end position="29"/>
    </location>
</feature>
<dbReference type="InterPro" id="IPR008972">
    <property type="entry name" value="Cupredoxin"/>
</dbReference>
<evidence type="ECO:0000259" key="6">
    <source>
        <dbReference type="Pfam" id="PF07731"/>
    </source>
</evidence>
<evidence type="ECO:0000313" key="9">
    <source>
        <dbReference type="Proteomes" id="UP000190867"/>
    </source>
</evidence>
<dbReference type="Pfam" id="PF07731">
    <property type="entry name" value="Cu-oxidase_2"/>
    <property type="match status" value="1"/>
</dbReference>
<evidence type="ECO:0000256" key="2">
    <source>
        <dbReference type="ARBA" id="ARBA00022729"/>
    </source>
</evidence>
<dbReference type="PANTHER" id="PTHR48267:SF1">
    <property type="entry name" value="BILIRUBIN OXIDASE"/>
    <property type="match status" value="1"/>
</dbReference>
<dbReference type="Proteomes" id="UP000190867">
    <property type="component" value="Unassembled WGS sequence"/>
</dbReference>
<name>A0A1T0ARI0_9PAST</name>
<protein>
    <submittedName>
        <fullName evidence="8">Cell division protein FtsQ</fullName>
    </submittedName>
</protein>
<dbReference type="InterPro" id="IPR019546">
    <property type="entry name" value="TAT_signal_bac_arc"/>
</dbReference>
<dbReference type="SUPFAM" id="SSF49503">
    <property type="entry name" value="Cupredoxins"/>
    <property type="match status" value="3"/>
</dbReference>
<keyword evidence="1 8" id="KW-0132">Cell division</keyword>
<dbReference type="NCBIfam" id="TIGR01409">
    <property type="entry name" value="TAT_signal_seq"/>
    <property type="match status" value="1"/>
</dbReference>
<accession>A0A1T0ARI0</accession>
<dbReference type="GO" id="GO:0051301">
    <property type="term" value="P:cell division"/>
    <property type="evidence" value="ECO:0007669"/>
    <property type="project" value="UniProtKB-KW"/>
</dbReference>
<keyword evidence="2 5" id="KW-0732">Signal</keyword>
<evidence type="ECO:0000256" key="1">
    <source>
        <dbReference type="ARBA" id="ARBA00022618"/>
    </source>
</evidence>
<dbReference type="GO" id="GO:0016491">
    <property type="term" value="F:oxidoreductase activity"/>
    <property type="evidence" value="ECO:0007669"/>
    <property type="project" value="InterPro"/>
</dbReference>
<comment type="caution">
    <text evidence="8">The sequence shown here is derived from an EMBL/GenBank/DDBJ whole genome shotgun (WGS) entry which is preliminary data.</text>
</comment>
<dbReference type="OrthoDB" id="9757546at2"/>
<organism evidence="8 9">
    <name type="scientific">Haemophilus paracuniculus</name>
    <dbReference type="NCBI Taxonomy" id="734"/>
    <lineage>
        <taxon>Bacteria</taxon>
        <taxon>Pseudomonadati</taxon>
        <taxon>Pseudomonadota</taxon>
        <taxon>Gammaproteobacteria</taxon>
        <taxon>Pasteurellales</taxon>
        <taxon>Pasteurellaceae</taxon>
        <taxon>Haemophilus</taxon>
    </lineage>
</organism>
<dbReference type="Pfam" id="PF07732">
    <property type="entry name" value="Cu-oxidase_3"/>
    <property type="match status" value="1"/>
</dbReference>
<dbReference type="InterPro" id="IPR011706">
    <property type="entry name" value="Cu-oxidase_C"/>
</dbReference>
<keyword evidence="4" id="KW-0131">Cell cycle</keyword>
<reference evidence="8 9" key="1">
    <citation type="submission" date="2017-02" db="EMBL/GenBank/DDBJ databases">
        <title>Draft genome sequence of Haemophilus paracuniculus CCUG 43573 type strain.</title>
        <authorList>
            <person name="Engstrom-Jakobsson H."/>
            <person name="Salva-Serra F."/>
            <person name="Thorell K."/>
            <person name="Gonzales-Siles L."/>
            <person name="Karlsson R."/>
            <person name="Boulund F."/>
            <person name="Engstrand L."/>
            <person name="Kristiansson E."/>
            <person name="Moore E."/>
        </authorList>
    </citation>
    <scope>NUCLEOTIDE SEQUENCE [LARGE SCALE GENOMIC DNA]</scope>
    <source>
        <strain evidence="8 9">CCUG 43573</strain>
    </source>
</reference>
<evidence type="ECO:0000256" key="5">
    <source>
        <dbReference type="SAM" id="SignalP"/>
    </source>
</evidence>
<keyword evidence="3" id="KW-0574">Periplasm</keyword>
<proteinExistence type="predicted"/>
<evidence type="ECO:0000313" key="8">
    <source>
        <dbReference type="EMBL" id="OOR99063.1"/>
    </source>
</evidence>